<dbReference type="EMBL" id="UZAH01031960">
    <property type="protein sequence ID" value="VDP18813.1"/>
    <property type="molecule type" value="Genomic_DNA"/>
</dbReference>
<dbReference type="SUPFAM" id="SSF52047">
    <property type="entry name" value="RNI-like"/>
    <property type="match status" value="1"/>
</dbReference>
<name>A0A183GDA4_HELPZ</name>
<keyword evidence="2" id="KW-1185">Reference proteome</keyword>
<dbReference type="OrthoDB" id="5828268at2759"/>
<reference evidence="3" key="2">
    <citation type="submission" date="2019-09" db="UniProtKB">
        <authorList>
            <consortium name="WormBaseParasite"/>
        </authorList>
    </citation>
    <scope>IDENTIFICATION</scope>
</reference>
<evidence type="ECO:0000313" key="2">
    <source>
        <dbReference type="Proteomes" id="UP000050761"/>
    </source>
</evidence>
<protein>
    <submittedName>
        <fullName evidence="3">F-box/LRR-repeat protein</fullName>
    </submittedName>
</protein>
<dbReference type="AlphaFoldDB" id="A0A183GDA4"/>
<reference evidence="1 2" key="1">
    <citation type="submission" date="2018-11" db="EMBL/GenBank/DDBJ databases">
        <authorList>
            <consortium name="Pathogen Informatics"/>
        </authorList>
    </citation>
    <scope>NUCLEOTIDE SEQUENCE [LARGE SCALE GENOMIC DNA]</scope>
</reference>
<dbReference type="WBParaSite" id="HPBE_0002021101-mRNA-1">
    <property type="protein sequence ID" value="HPBE_0002021101-mRNA-1"/>
    <property type="gene ID" value="HPBE_0002021101"/>
</dbReference>
<dbReference type="Proteomes" id="UP000050761">
    <property type="component" value="Unassembled WGS sequence"/>
</dbReference>
<accession>A0A183GDA4</accession>
<proteinExistence type="predicted"/>
<evidence type="ECO:0000313" key="3">
    <source>
        <dbReference type="WBParaSite" id="HPBE_0002021101-mRNA-1"/>
    </source>
</evidence>
<organism evidence="2 3">
    <name type="scientific">Heligmosomoides polygyrus</name>
    <name type="common">Parasitic roundworm</name>
    <dbReference type="NCBI Taxonomy" id="6339"/>
    <lineage>
        <taxon>Eukaryota</taxon>
        <taxon>Metazoa</taxon>
        <taxon>Ecdysozoa</taxon>
        <taxon>Nematoda</taxon>
        <taxon>Chromadorea</taxon>
        <taxon>Rhabditida</taxon>
        <taxon>Rhabditina</taxon>
        <taxon>Rhabditomorpha</taxon>
        <taxon>Strongyloidea</taxon>
        <taxon>Heligmosomidae</taxon>
        <taxon>Heligmosomoides</taxon>
    </lineage>
</organism>
<sequence>MDTLLTLSNLCHLDLIGCVIDTNLAASYVEKLGRLPNLDELSMPPSMFSFSLIMDSMNFRKLRLSKLAIYMEQFDENTFFEQLETMMPRKLEVLVLFGNYFALKKSKKYSQWRRFEVHPQQRESLRNVRTMYMPHRFSSGR</sequence>
<evidence type="ECO:0000313" key="1">
    <source>
        <dbReference type="EMBL" id="VDP18813.1"/>
    </source>
</evidence>
<gene>
    <name evidence="1" type="ORF">HPBE_LOCUS20211</name>
</gene>
<accession>A0A3P8F9M1</accession>